<dbReference type="EMBL" id="FWFX01000002">
    <property type="protein sequence ID" value="SLN21287.1"/>
    <property type="molecule type" value="Genomic_DNA"/>
</dbReference>
<sequence>MDLILSDDETKLIADCVDAIGTPEFPQTIGQFCAFLCDSDNVYLTVLFDNNAPVALYGNHSKASQRVLLNAYLKAAYLLDPFVLQFRKKLGNQVLSLDEIAPDNFRQSDYFAKFWSDMGLTDECGMILHFDEATALFFSMGIEKAGVSANPYRLKKAFPIVASLSRRHWTNLSLGNTDGSGRLGAHLQAAFEAFGTSVLSPREGEIVRMILKGHSSKAIAWEFNNSPETIKVHRKRIYTKLNVASQGELLSIFLEALSKMPASADGDPLQYLKVIE</sequence>
<dbReference type="InterPro" id="IPR016032">
    <property type="entry name" value="Sig_transdc_resp-reg_C-effctor"/>
</dbReference>
<dbReference type="InterPro" id="IPR036388">
    <property type="entry name" value="WH-like_DNA-bd_sf"/>
</dbReference>
<evidence type="ECO:0000256" key="3">
    <source>
        <dbReference type="ARBA" id="ARBA00023163"/>
    </source>
</evidence>
<reference evidence="5 6" key="1">
    <citation type="submission" date="2017-03" db="EMBL/GenBank/DDBJ databases">
        <authorList>
            <person name="Afonso C.L."/>
            <person name="Miller P.J."/>
            <person name="Scott M.A."/>
            <person name="Spackman E."/>
            <person name="Goraichik I."/>
            <person name="Dimitrov K.M."/>
            <person name="Suarez D.L."/>
            <person name="Swayne D.E."/>
        </authorList>
    </citation>
    <scope>NUCLEOTIDE SEQUENCE [LARGE SCALE GENOMIC DNA]</scope>
    <source>
        <strain evidence="5 6">CECT 7450</strain>
    </source>
</reference>
<dbReference type="OrthoDB" id="343383at2"/>
<dbReference type="CDD" id="cd06170">
    <property type="entry name" value="LuxR_C_like"/>
    <property type="match status" value="1"/>
</dbReference>
<accession>A0A1X6YHK9</accession>
<dbReference type="GO" id="GO:0006355">
    <property type="term" value="P:regulation of DNA-templated transcription"/>
    <property type="evidence" value="ECO:0007669"/>
    <property type="project" value="InterPro"/>
</dbReference>
<feature type="domain" description="HTH luxR-type" evidence="4">
    <location>
        <begin position="192"/>
        <end position="257"/>
    </location>
</feature>
<evidence type="ECO:0000256" key="2">
    <source>
        <dbReference type="ARBA" id="ARBA00023125"/>
    </source>
</evidence>
<dbReference type="PRINTS" id="PR00038">
    <property type="entry name" value="HTHLUXR"/>
</dbReference>
<keyword evidence="2" id="KW-0238">DNA-binding</keyword>
<dbReference type="SMART" id="SM00421">
    <property type="entry name" value="HTH_LUXR"/>
    <property type="match status" value="1"/>
</dbReference>
<gene>
    <name evidence="5" type="ORF">ROA7450_00751</name>
</gene>
<evidence type="ECO:0000313" key="6">
    <source>
        <dbReference type="Proteomes" id="UP000193061"/>
    </source>
</evidence>
<dbReference type="PROSITE" id="PS50043">
    <property type="entry name" value="HTH_LUXR_2"/>
    <property type="match status" value="1"/>
</dbReference>
<dbReference type="InterPro" id="IPR000792">
    <property type="entry name" value="Tscrpt_reg_LuxR_C"/>
</dbReference>
<keyword evidence="6" id="KW-1185">Reference proteome</keyword>
<keyword evidence="3" id="KW-0804">Transcription</keyword>
<dbReference type="SUPFAM" id="SSF46894">
    <property type="entry name" value="C-terminal effector domain of the bipartite response regulators"/>
    <property type="match status" value="1"/>
</dbReference>
<dbReference type="Gene3D" id="1.10.10.10">
    <property type="entry name" value="Winged helix-like DNA-binding domain superfamily/Winged helix DNA-binding domain"/>
    <property type="match status" value="1"/>
</dbReference>
<evidence type="ECO:0000256" key="1">
    <source>
        <dbReference type="ARBA" id="ARBA00023015"/>
    </source>
</evidence>
<dbReference type="RefSeq" id="WP_085804308.1">
    <property type="nucleotide sequence ID" value="NZ_FWFX01000002.1"/>
</dbReference>
<evidence type="ECO:0000313" key="5">
    <source>
        <dbReference type="EMBL" id="SLN21287.1"/>
    </source>
</evidence>
<name>A0A1X6YHK9_9RHOB</name>
<proteinExistence type="predicted"/>
<dbReference type="PANTHER" id="PTHR44688:SF16">
    <property type="entry name" value="DNA-BINDING TRANSCRIPTIONAL ACTIVATOR DEVR_DOSR"/>
    <property type="match status" value="1"/>
</dbReference>
<dbReference type="Pfam" id="PF00196">
    <property type="entry name" value="GerE"/>
    <property type="match status" value="1"/>
</dbReference>
<dbReference type="Proteomes" id="UP000193061">
    <property type="component" value="Unassembled WGS sequence"/>
</dbReference>
<protein>
    <submittedName>
        <fullName evidence="5">Response regulator FixJ</fullName>
    </submittedName>
</protein>
<dbReference type="GO" id="GO:0003677">
    <property type="term" value="F:DNA binding"/>
    <property type="evidence" value="ECO:0007669"/>
    <property type="project" value="UniProtKB-KW"/>
</dbReference>
<keyword evidence="1" id="KW-0805">Transcription regulation</keyword>
<organism evidence="5 6">
    <name type="scientific">Roseovarius albus</name>
    <dbReference type="NCBI Taxonomy" id="1247867"/>
    <lineage>
        <taxon>Bacteria</taxon>
        <taxon>Pseudomonadati</taxon>
        <taxon>Pseudomonadota</taxon>
        <taxon>Alphaproteobacteria</taxon>
        <taxon>Rhodobacterales</taxon>
        <taxon>Roseobacteraceae</taxon>
        <taxon>Roseovarius</taxon>
    </lineage>
</organism>
<evidence type="ECO:0000259" key="4">
    <source>
        <dbReference type="PROSITE" id="PS50043"/>
    </source>
</evidence>
<dbReference type="AlphaFoldDB" id="A0A1X6YHK9"/>
<dbReference type="PANTHER" id="PTHR44688">
    <property type="entry name" value="DNA-BINDING TRANSCRIPTIONAL ACTIVATOR DEVR_DOSR"/>
    <property type="match status" value="1"/>
</dbReference>